<gene>
    <name evidence="5" type="primary">rpl16</name>
</gene>
<organism evidence="5">
    <name type="scientific">Rhizaria sp</name>
    <dbReference type="NCBI Taxonomy" id="2204297"/>
    <lineage>
        <taxon>Eukaryota</taxon>
        <taxon>Sar</taxon>
        <taxon>Rhizaria</taxon>
    </lineage>
</organism>
<evidence type="ECO:0000256" key="3">
    <source>
        <dbReference type="ARBA" id="ARBA00023274"/>
    </source>
</evidence>
<dbReference type="PRINTS" id="PR00060">
    <property type="entry name" value="RIBOSOMALL16"/>
</dbReference>
<proteinExistence type="inferred from homology"/>
<dbReference type="Gene3D" id="3.90.1170.10">
    <property type="entry name" value="Ribosomal protein L10e/L16"/>
    <property type="match status" value="1"/>
</dbReference>
<dbReference type="GO" id="GO:0005762">
    <property type="term" value="C:mitochondrial large ribosomal subunit"/>
    <property type="evidence" value="ECO:0007669"/>
    <property type="project" value="TreeGrafter"/>
</dbReference>
<dbReference type="InterPro" id="IPR016180">
    <property type="entry name" value="Ribosomal_uL16_dom"/>
</dbReference>
<keyword evidence="3 4" id="KW-0687">Ribonucleoprotein</keyword>
<keyword evidence="2 4" id="KW-0689">Ribosomal protein</keyword>
<dbReference type="NCBIfam" id="TIGR01164">
    <property type="entry name" value="rplP_bact"/>
    <property type="match status" value="1"/>
</dbReference>
<geneLocation type="mitochondrion" evidence="5"/>
<evidence type="ECO:0000256" key="2">
    <source>
        <dbReference type="ARBA" id="ARBA00022980"/>
    </source>
</evidence>
<dbReference type="Pfam" id="PF00252">
    <property type="entry name" value="Ribosomal_L16"/>
    <property type="match status" value="1"/>
</dbReference>
<evidence type="ECO:0000313" key="5">
    <source>
        <dbReference type="EMBL" id="QFP99034.1"/>
    </source>
</evidence>
<dbReference type="GO" id="GO:0003735">
    <property type="term" value="F:structural constituent of ribosome"/>
    <property type="evidence" value="ECO:0007669"/>
    <property type="project" value="InterPro"/>
</dbReference>
<keyword evidence="5" id="KW-0496">Mitochondrion</keyword>
<comment type="similarity">
    <text evidence="1 4">Belongs to the universal ribosomal protein uL16 family.</text>
</comment>
<dbReference type="EMBL" id="MN082144">
    <property type="protein sequence ID" value="QFP99034.1"/>
    <property type="molecule type" value="Genomic_DNA"/>
</dbReference>
<accession>A0A5P8DJS7</accession>
<dbReference type="GO" id="GO:0019843">
    <property type="term" value="F:rRNA binding"/>
    <property type="evidence" value="ECO:0007669"/>
    <property type="project" value="InterPro"/>
</dbReference>
<dbReference type="PANTHER" id="PTHR12220:SF13">
    <property type="entry name" value="LARGE RIBOSOMAL SUBUNIT PROTEIN UL16M"/>
    <property type="match status" value="1"/>
</dbReference>
<dbReference type="GO" id="GO:0032543">
    <property type="term" value="P:mitochondrial translation"/>
    <property type="evidence" value="ECO:0007669"/>
    <property type="project" value="TreeGrafter"/>
</dbReference>
<dbReference type="AlphaFoldDB" id="A0A5P8DJS7"/>
<dbReference type="SUPFAM" id="SSF54686">
    <property type="entry name" value="Ribosomal protein L16p/L10e"/>
    <property type="match status" value="1"/>
</dbReference>
<protein>
    <submittedName>
        <fullName evidence="5">Ribosomal protein L16</fullName>
    </submittedName>
</protein>
<dbReference type="InterPro" id="IPR047873">
    <property type="entry name" value="Ribosomal_uL16"/>
</dbReference>
<sequence>MKINKYKKYHKIKNIFKNERNSLTVIKKGFYGFKILESGIITPKQLETARRIIARITKRSGKIFINIFCNHALTKKPLLSRMGKGSGGVSLWISYVKKGKIFIELKGISKKVAYIAFKAVSKRISLKMKFLERNIMDA</sequence>
<dbReference type="InterPro" id="IPR000114">
    <property type="entry name" value="Ribosomal_uL16_bact-type"/>
</dbReference>
<evidence type="ECO:0000256" key="1">
    <source>
        <dbReference type="ARBA" id="ARBA00008931"/>
    </source>
</evidence>
<dbReference type="CDD" id="cd01433">
    <property type="entry name" value="Ribosomal_L16_L10e"/>
    <property type="match status" value="1"/>
</dbReference>
<dbReference type="InterPro" id="IPR036920">
    <property type="entry name" value="Ribosomal_uL16_sf"/>
</dbReference>
<reference evidence="5" key="1">
    <citation type="submission" date="2019-06" db="EMBL/GenBank/DDBJ databases">
        <authorList>
            <person name="Wideman J.G."/>
            <person name="Richards T.A."/>
        </authorList>
    </citation>
    <scope>NUCLEOTIDE SEQUENCE</scope>
</reference>
<dbReference type="PANTHER" id="PTHR12220">
    <property type="entry name" value="50S/60S RIBOSOMAL PROTEIN L16"/>
    <property type="match status" value="1"/>
</dbReference>
<evidence type="ECO:0000256" key="4">
    <source>
        <dbReference type="RuleBase" id="RU004413"/>
    </source>
</evidence>
<name>A0A5P8DJS7_9EUKA</name>